<dbReference type="InterPro" id="IPR029044">
    <property type="entry name" value="Nucleotide-diphossugar_trans"/>
</dbReference>
<sequence>MLGRTGQRNLCSSPHRQPCYRGNVQQALLPRAVGTEPPTLSIVVPCFNEDDALGHFWTTIVPFLETLLVRWEIVFVNDGSSDRTLAKLLEMHRADRRAKVVDLTRNFGKEAAMTAGLDHARGDMVAVMDVDLQDPPELLGEMVDLWRQGYDVVVARRVSRFDDTAIKRVSAGQFYRVFNSISPSKIPADVGDFRLMDKRVVAALQQLPERVRFMKGLFAWVGFPTATVDYERPVRQAGTTKFNYWRLWNFALDGITSFSTLPLRIWSYFGVFVATVSFIYGLIIIGQTLIFGIEVPGYASQLTVMLFLGGMQLMGLGIMGEYLGRIYSETKHRPIYLTAALYGFAPEKDAQS</sequence>
<evidence type="ECO:0000256" key="4">
    <source>
        <dbReference type="ARBA" id="ARBA00022679"/>
    </source>
</evidence>
<evidence type="ECO:0000256" key="5">
    <source>
        <dbReference type="ARBA" id="ARBA00022692"/>
    </source>
</evidence>
<dbReference type="CDD" id="cd04187">
    <property type="entry name" value="DPM1_like_bac"/>
    <property type="match status" value="1"/>
</dbReference>
<dbReference type="Gene3D" id="3.90.550.10">
    <property type="entry name" value="Spore Coat Polysaccharide Biosynthesis Protein SpsA, Chain A"/>
    <property type="match status" value="1"/>
</dbReference>
<comment type="similarity">
    <text evidence="8">Belongs to the glycosyltransferase 2 family. GtrB subfamily.</text>
</comment>
<dbReference type="FunFam" id="3.90.550.10:FF:000079">
    <property type="entry name" value="Probable glycosyl transferase"/>
    <property type="match status" value="1"/>
</dbReference>
<keyword evidence="3" id="KW-0328">Glycosyltransferase</keyword>
<feature type="transmembrane region" description="Helical" evidence="9">
    <location>
        <begin position="302"/>
        <end position="323"/>
    </location>
</feature>
<dbReference type="EMBL" id="JAGIYY010000009">
    <property type="protein sequence ID" value="MBP0440744.1"/>
    <property type="molecule type" value="Genomic_DNA"/>
</dbReference>
<evidence type="ECO:0000259" key="10">
    <source>
        <dbReference type="Pfam" id="PF00535"/>
    </source>
</evidence>
<proteinExistence type="inferred from homology"/>
<keyword evidence="12" id="KW-1185">Reference proteome</keyword>
<accession>A0A8J7ULH5</accession>
<keyword evidence="7 9" id="KW-0472">Membrane</keyword>
<evidence type="ECO:0000256" key="9">
    <source>
        <dbReference type="SAM" id="Phobius"/>
    </source>
</evidence>
<evidence type="ECO:0000256" key="6">
    <source>
        <dbReference type="ARBA" id="ARBA00022989"/>
    </source>
</evidence>
<dbReference type="InterPro" id="IPR001173">
    <property type="entry name" value="Glyco_trans_2-like"/>
</dbReference>
<comment type="caution">
    <text evidence="11">The sequence shown here is derived from an EMBL/GenBank/DDBJ whole genome shotgun (WGS) entry which is preliminary data.</text>
</comment>
<dbReference type="Proteomes" id="UP000666240">
    <property type="component" value="Unassembled WGS sequence"/>
</dbReference>
<feature type="domain" description="Glycosyltransferase 2-like" evidence="10">
    <location>
        <begin position="41"/>
        <end position="201"/>
    </location>
</feature>
<dbReference type="SUPFAM" id="SSF53448">
    <property type="entry name" value="Nucleotide-diphospho-sugar transferases"/>
    <property type="match status" value="1"/>
</dbReference>
<dbReference type="InterPro" id="IPR050256">
    <property type="entry name" value="Glycosyltransferase_2"/>
</dbReference>
<evidence type="ECO:0000313" key="11">
    <source>
        <dbReference type="EMBL" id="MBP0440744.1"/>
    </source>
</evidence>
<keyword evidence="6 9" id="KW-1133">Transmembrane helix</keyword>
<reference evidence="11" key="1">
    <citation type="submission" date="2021-03" db="EMBL/GenBank/DDBJ databases">
        <title>Genome sequencing and assembly of Tianweitania sediminis.</title>
        <authorList>
            <person name="Chhetri G."/>
        </authorList>
    </citation>
    <scope>NUCLEOTIDE SEQUENCE</scope>
    <source>
        <strain evidence="11">Z8</strain>
    </source>
</reference>
<keyword evidence="5 9" id="KW-0812">Transmembrane</keyword>
<dbReference type="GO" id="GO:0016757">
    <property type="term" value="F:glycosyltransferase activity"/>
    <property type="evidence" value="ECO:0007669"/>
    <property type="project" value="UniProtKB-KW"/>
</dbReference>
<evidence type="ECO:0000256" key="1">
    <source>
        <dbReference type="ARBA" id="ARBA00004651"/>
    </source>
</evidence>
<organism evidence="11 12">
    <name type="scientific">Tianweitania sediminis</name>
    <dbReference type="NCBI Taxonomy" id="1502156"/>
    <lineage>
        <taxon>Bacteria</taxon>
        <taxon>Pseudomonadati</taxon>
        <taxon>Pseudomonadota</taxon>
        <taxon>Alphaproteobacteria</taxon>
        <taxon>Hyphomicrobiales</taxon>
        <taxon>Phyllobacteriaceae</taxon>
        <taxon>Tianweitania</taxon>
    </lineage>
</organism>
<keyword evidence="4" id="KW-0808">Transferase</keyword>
<dbReference type="AlphaFoldDB" id="A0A8J7ULH5"/>
<dbReference type="PANTHER" id="PTHR48090:SF1">
    <property type="entry name" value="PROPHAGE BACTOPRENOL GLUCOSYL TRANSFERASE HOMOLOG"/>
    <property type="match status" value="1"/>
</dbReference>
<protein>
    <submittedName>
        <fullName evidence="11">Glycosyltransferase family 2 protein</fullName>
    </submittedName>
</protein>
<comment type="subcellular location">
    <subcellularLocation>
        <location evidence="1">Cell membrane</location>
        <topology evidence="1">Multi-pass membrane protein</topology>
    </subcellularLocation>
</comment>
<feature type="transmembrane region" description="Helical" evidence="9">
    <location>
        <begin position="265"/>
        <end position="290"/>
    </location>
</feature>
<gene>
    <name evidence="11" type="ORF">J5Y06_19015</name>
</gene>
<evidence type="ECO:0000313" key="12">
    <source>
        <dbReference type="Proteomes" id="UP000666240"/>
    </source>
</evidence>
<dbReference type="PANTHER" id="PTHR48090">
    <property type="entry name" value="UNDECAPRENYL-PHOSPHATE 4-DEOXY-4-FORMAMIDO-L-ARABINOSE TRANSFERASE-RELATED"/>
    <property type="match status" value="1"/>
</dbReference>
<evidence type="ECO:0000256" key="7">
    <source>
        <dbReference type="ARBA" id="ARBA00023136"/>
    </source>
</evidence>
<dbReference type="Pfam" id="PF00535">
    <property type="entry name" value="Glycos_transf_2"/>
    <property type="match status" value="1"/>
</dbReference>
<dbReference type="GO" id="GO:0005886">
    <property type="term" value="C:plasma membrane"/>
    <property type="evidence" value="ECO:0007669"/>
    <property type="project" value="UniProtKB-SubCell"/>
</dbReference>
<evidence type="ECO:0000256" key="8">
    <source>
        <dbReference type="ARBA" id="ARBA00038152"/>
    </source>
</evidence>
<evidence type="ECO:0000256" key="2">
    <source>
        <dbReference type="ARBA" id="ARBA00022475"/>
    </source>
</evidence>
<name>A0A8J7ULH5_9HYPH</name>
<keyword evidence="2" id="KW-1003">Cell membrane</keyword>
<evidence type="ECO:0000256" key="3">
    <source>
        <dbReference type="ARBA" id="ARBA00022676"/>
    </source>
</evidence>